<dbReference type="Proteomes" id="UP000620874">
    <property type="component" value="Unassembled WGS sequence"/>
</dbReference>
<evidence type="ECO:0000313" key="2">
    <source>
        <dbReference type="Proteomes" id="UP000620874"/>
    </source>
</evidence>
<proteinExistence type="predicted"/>
<comment type="caution">
    <text evidence="1">The sequence shown here is derived from an EMBL/GenBank/DDBJ whole genome shotgun (WGS) entry which is preliminary data.</text>
</comment>
<keyword evidence="2" id="KW-1185">Reference proteome</keyword>
<dbReference type="EMBL" id="JACSPP010000012">
    <property type="protein sequence ID" value="MBD8039971.1"/>
    <property type="molecule type" value="Genomic_DNA"/>
</dbReference>
<accession>A0ABR8Y767</accession>
<dbReference type="RefSeq" id="WP_191763402.1">
    <property type="nucleotide sequence ID" value="NZ_JACSPP010000012.1"/>
</dbReference>
<organism evidence="1 2">
    <name type="scientific">Phocaeicola intestinalis</name>
    <dbReference type="NCBI Taxonomy" id="2762212"/>
    <lineage>
        <taxon>Bacteria</taxon>
        <taxon>Pseudomonadati</taxon>
        <taxon>Bacteroidota</taxon>
        <taxon>Bacteroidia</taxon>
        <taxon>Bacteroidales</taxon>
        <taxon>Bacteroidaceae</taxon>
        <taxon>Phocaeicola</taxon>
    </lineage>
</organism>
<protein>
    <submittedName>
        <fullName evidence="1">Uncharacterized protein</fullName>
    </submittedName>
</protein>
<name>A0ABR8Y767_9BACT</name>
<evidence type="ECO:0000313" key="1">
    <source>
        <dbReference type="EMBL" id="MBD8039971.1"/>
    </source>
</evidence>
<gene>
    <name evidence="1" type="ORF">H9625_05835</name>
</gene>
<sequence>MILKKLFYLFLFILVIMCNNVFSQNIEQIYMKNGSIIKGYIAEQIPGKQITLQTEEATIVVNSDSLLNRITERIPSESLSQEWKEWAEQNDKYVKSTSGKSLELTTLEFKNSTFHRVFLLEKGSLIKFLDLGRSQYTFAWGDMYRSVKNRRPENLFSGVKEIVVLDDGTEITGQIIEQFPGRNLKILTDDEEVLSFKFSQVQQIRTEKLSDKLDLWSQIQLLDQIQVKEEHGPLVGFISSRTSGKELVFNFEDGSKRTIPLNKIVSYAKIPNESYVAVYDKILKEGEILLNGKPAYFVQLNPVGSYLVLTSVVSAQATVGDTICVEANLENVDNVITLVKAHVENVTVPNGKKKRIVSLPVITYQDLVQSPIGINREVTPLSNIKITFPLNETGDYVLYIQGKEDYIVINVINKNGNSKN</sequence>
<reference evidence="1 2" key="1">
    <citation type="submission" date="2020-08" db="EMBL/GenBank/DDBJ databases">
        <title>A Genomic Blueprint of the Chicken Gut Microbiome.</title>
        <authorList>
            <person name="Gilroy R."/>
            <person name="Ravi A."/>
            <person name="Getino M."/>
            <person name="Pursley I."/>
            <person name="Horton D.L."/>
            <person name="Alikhan N.-F."/>
            <person name="Baker D."/>
            <person name="Gharbi K."/>
            <person name="Hall N."/>
            <person name="Watson M."/>
            <person name="Adriaenssens E.M."/>
            <person name="Foster-Nyarko E."/>
            <person name="Jarju S."/>
            <person name="Secka A."/>
            <person name="Antonio M."/>
            <person name="Oren A."/>
            <person name="Chaudhuri R."/>
            <person name="La Ragione R.M."/>
            <person name="Hildebrand F."/>
            <person name="Pallen M.J."/>
        </authorList>
    </citation>
    <scope>NUCLEOTIDE SEQUENCE [LARGE SCALE GENOMIC DNA]</scope>
    <source>
        <strain evidence="1 2">Sa1CVN1</strain>
    </source>
</reference>